<feature type="chain" id="PRO_5031496303" evidence="2">
    <location>
        <begin position="25"/>
        <end position="427"/>
    </location>
</feature>
<comment type="similarity">
    <text evidence="1">Belongs to the UPF0164 family.</text>
</comment>
<evidence type="ECO:0000313" key="4">
    <source>
        <dbReference type="Proteomes" id="UP000595917"/>
    </source>
</evidence>
<dbReference type="AlphaFoldDB" id="A0A7T8BC64"/>
<dbReference type="Gene3D" id="2.40.160.60">
    <property type="entry name" value="Outer membrane protein transport protein (OMPP1/FadL/TodX)"/>
    <property type="match status" value="1"/>
</dbReference>
<keyword evidence="4" id="KW-1185">Reference proteome</keyword>
<keyword evidence="2" id="KW-0732">Signal</keyword>
<dbReference type="EMBL" id="CP067089">
    <property type="protein sequence ID" value="QQO11267.1"/>
    <property type="molecule type" value="Genomic_DNA"/>
</dbReference>
<name>A0A7T8BC64_9SPIR</name>
<organism evidence="3 4">
    <name type="scientific">Breznakiella homolactica</name>
    <dbReference type="NCBI Taxonomy" id="2798577"/>
    <lineage>
        <taxon>Bacteria</taxon>
        <taxon>Pseudomonadati</taxon>
        <taxon>Spirochaetota</taxon>
        <taxon>Spirochaetia</taxon>
        <taxon>Spirochaetales</taxon>
        <taxon>Breznakiellaceae</taxon>
        <taxon>Breznakiella</taxon>
    </lineage>
</organism>
<dbReference type="InterPro" id="IPR011990">
    <property type="entry name" value="TPR-like_helical_dom_sf"/>
</dbReference>
<sequence length="427" mass="46842">MPVFRFVRIISILLITGIAVSAAAADFNEDSYGSISDYLNDIYGVDDNAGLTAFPVLNVPMGGRSEGMASSFSAVADDVSFIEWNPAGSSMLAKTELAVFHNNWIADTNVEGAVYATRIKDLGLAAAGKWLYTPFTEYNLYGERVSKGYYSEAVATLNASYNFLSGYYFSGISLGMNLKGAFRFVPDYSGDDGNVKSGSGKSQSAFAGMVDLGALTRFDLLKFYSSRERNTSVALVIRNLGFPAKGDPLPTVATAGISYKPIRPLLFSFDFSVPINLQDPDLSEKPYWAFGLSAAVTNFLSMRAGLLSKTGNVRITVGSAVTLQNISFDINYTLDLLTQLQPLNRISIGIRFNLGDQGRKELSDQVDELYLQGLEAYSQGNRTQARYYWEQTLKLNPKFDPAREGLSIIERAEAVEARIDEIQRLDF</sequence>
<dbReference type="SUPFAM" id="SSF48452">
    <property type="entry name" value="TPR-like"/>
    <property type="match status" value="1"/>
</dbReference>
<accession>A0A7T8BC64</accession>
<dbReference type="KEGG" id="bhc:JFL75_10285"/>
<feature type="signal peptide" evidence="2">
    <location>
        <begin position="1"/>
        <end position="24"/>
    </location>
</feature>
<dbReference type="Pfam" id="PF03687">
    <property type="entry name" value="UPF0164"/>
    <property type="match status" value="1"/>
</dbReference>
<protein>
    <submittedName>
        <fullName evidence="3">UPF0164 family protein</fullName>
    </submittedName>
</protein>
<dbReference type="InterPro" id="IPR005362">
    <property type="entry name" value="UPF0164"/>
</dbReference>
<gene>
    <name evidence="3" type="ORF">JFL75_10285</name>
</gene>
<evidence type="ECO:0000313" key="3">
    <source>
        <dbReference type="EMBL" id="QQO11267.1"/>
    </source>
</evidence>
<reference evidence="3" key="1">
    <citation type="submission" date="2021-01" db="EMBL/GenBank/DDBJ databases">
        <title>Description of Breznakiella homolactica.</title>
        <authorList>
            <person name="Song Y."/>
            <person name="Brune A."/>
        </authorList>
    </citation>
    <scope>NUCLEOTIDE SEQUENCE</scope>
    <source>
        <strain evidence="3">RmG30</strain>
    </source>
</reference>
<dbReference type="RefSeq" id="WP_215628576.1">
    <property type="nucleotide sequence ID" value="NZ_CP067089.2"/>
</dbReference>
<evidence type="ECO:0000256" key="2">
    <source>
        <dbReference type="SAM" id="SignalP"/>
    </source>
</evidence>
<proteinExistence type="inferred from homology"/>
<evidence type="ECO:0000256" key="1">
    <source>
        <dbReference type="ARBA" id="ARBA00005846"/>
    </source>
</evidence>
<dbReference type="Proteomes" id="UP000595917">
    <property type="component" value="Chromosome"/>
</dbReference>